<dbReference type="OrthoDB" id="339151at2759"/>
<dbReference type="HOGENOM" id="CLU_119326_0_0_1"/>
<dbReference type="InParanoid" id="D8QZ58"/>
<keyword evidence="5" id="KW-1185">Reference proteome</keyword>
<dbReference type="STRING" id="88036.D8QZ58"/>
<dbReference type="InterPro" id="IPR002075">
    <property type="entry name" value="NTF2_dom"/>
</dbReference>
<dbReference type="KEGG" id="smo:SELMODRAFT_7957"/>
<dbReference type="Gramene" id="EFJ34733">
    <property type="protein sequence ID" value="EFJ34733"/>
    <property type="gene ID" value="SELMODRAFT_7957"/>
</dbReference>
<dbReference type="GO" id="GO:0003723">
    <property type="term" value="F:RNA binding"/>
    <property type="evidence" value="ECO:0007669"/>
    <property type="project" value="UniProtKB-KW"/>
</dbReference>
<dbReference type="Pfam" id="PF02136">
    <property type="entry name" value="NTF2"/>
    <property type="match status" value="1"/>
</dbReference>
<accession>D8QZ58</accession>
<dbReference type="PANTHER" id="PTHR10693">
    <property type="entry name" value="RAS GTPASE-ACTIVATING PROTEIN-BINDING PROTEIN"/>
    <property type="match status" value="1"/>
</dbReference>
<feature type="non-terminal residue" evidence="4">
    <location>
        <position position="1"/>
    </location>
</feature>
<evidence type="ECO:0000259" key="2">
    <source>
        <dbReference type="PROSITE" id="PS50177"/>
    </source>
</evidence>
<evidence type="ECO:0000313" key="4">
    <source>
        <dbReference type="EMBL" id="EFJ34733.1"/>
    </source>
</evidence>
<dbReference type="Proteomes" id="UP000001514">
    <property type="component" value="Unassembled WGS sequence"/>
</dbReference>
<sequence>VGNSFINQYYNVLHQSPQVVHRFYTNASCLTRAEAGPEGQADTVFSQSGIHEKVMSLDYVGLRAEIKTVDCQDSYSGSVLVMVTGSLSNRSNGRRDFVQTFFLAPQ</sequence>
<name>D8QZ58_SELML</name>
<dbReference type="eggNOG" id="KOG0116">
    <property type="taxonomic scope" value="Eukaryota"/>
</dbReference>
<dbReference type="PANTHER" id="PTHR10693:SF20">
    <property type="entry name" value="AT27578P"/>
    <property type="match status" value="1"/>
</dbReference>
<dbReference type="GO" id="GO:0005737">
    <property type="term" value="C:cytoplasm"/>
    <property type="evidence" value="ECO:0007669"/>
    <property type="project" value="UniProtKB-ARBA"/>
</dbReference>
<evidence type="ECO:0000256" key="1">
    <source>
        <dbReference type="ARBA" id="ARBA00022884"/>
    </source>
</evidence>
<dbReference type="SUPFAM" id="SSF54427">
    <property type="entry name" value="NTF2-like"/>
    <property type="match status" value="1"/>
</dbReference>
<protein>
    <recommendedName>
        <fullName evidence="2">NTF2 domain-containing protein</fullName>
    </recommendedName>
</protein>
<keyword evidence="1" id="KW-0694">RNA-binding</keyword>
<feature type="non-terminal residue" evidence="4">
    <location>
        <position position="106"/>
    </location>
</feature>
<dbReference type="Gene3D" id="3.10.450.50">
    <property type="match status" value="1"/>
</dbReference>
<dbReference type="EMBL" id="GL377569">
    <property type="protein sequence ID" value="EFJ34733.1"/>
    <property type="molecule type" value="Genomic_DNA"/>
</dbReference>
<evidence type="ECO:0000313" key="3">
    <source>
        <dbReference type="EMBL" id="EFJ30980.1"/>
    </source>
</evidence>
<proteinExistence type="predicted"/>
<dbReference type="Gramene" id="EFJ30980">
    <property type="protein sequence ID" value="EFJ30980"/>
    <property type="gene ID" value="SELMODRAFT_7954"/>
</dbReference>
<dbReference type="InterPro" id="IPR032710">
    <property type="entry name" value="NTF2-like_dom_sf"/>
</dbReference>
<dbReference type="EMBL" id="GL377574">
    <property type="protein sequence ID" value="EFJ30980.1"/>
    <property type="molecule type" value="Genomic_DNA"/>
</dbReference>
<dbReference type="PROSITE" id="PS50177">
    <property type="entry name" value="NTF2_DOMAIN"/>
    <property type="match status" value="1"/>
</dbReference>
<dbReference type="KEGG" id="smo:SELMODRAFT_7954"/>
<reference evidence="4 5" key="1">
    <citation type="journal article" date="2011" name="Science">
        <title>The Selaginella genome identifies genetic changes associated with the evolution of vascular plants.</title>
        <authorList>
            <person name="Banks J.A."/>
            <person name="Nishiyama T."/>
            <person name="Hasebe M."/>
            <person name="Bowman J.L."/>
            <person name="Gribskov M."/>
            <person name="dePamphilis C."/>
            <person name="Albert V.A."/>
            <person name="Aono N."/>
            <person name="Aoyama T."/>
            <person name="Ambrose B.A."/>
            <person name="Ashton N.W."/>
            <person name="Axtell M.J."/>
            <person name="Barker E."/>
            <person name="Barker M.S."/>
            <person name="Bennetzen J.L."/>
            <person name="Bonawitz N.D."/>
            <person name="Chapple C."/>
            <person name="Cheng C."/>
            <person name="Correa L.G."/>
            <person name="Dacre M."/>
            <person name="DeBarry J."/>
            <person name="Dreyer I."/>
            <person name="Elias M."/>
            <person name="Engstrom E.M."/>
            <person name="Estelle M."/>
            <person name="Feng L."/>
            <person name="Finet C."/>
            <person name="Floyd S.K."/>
            <person name="Frommer W.B."/>
            <person name="Fujita T."/>
            <person name="Gramzow L."/>
            <person name="Gutensohn M."/>
            <person name="Harholt J."/>
            <person name="Hattori M."/>
            <person name="Heyl A."/>
            <person name="Hirai T."/>
            <person name="Hiwatashi Y."/>
            <person name="Ishikawa M."/>
            <person name="Iwata M."/>
            <person name="Karol K.G."/>
            <person name="Koehler B."/>
            <person name="Kolukisaoglu U."/>
            <person name="Kubo M."/>
            <person name="Kurata T."/>
            <person name="Lalonde S."/>
            <person name="Li K."/>
            <person name="Li Y."/>
            <person name="Litt A."/>
            <person name="Lyons E."/>
            <person name="Manning G."/>
            <person name="Maruyama T."/>
            <person name="Michael T.P."/>
            <person name="Mikami K."/>
            <person name="Miyazaki S."/>
            <person name="Morinaga S."/>
            <person name="Murata T."/>
            <person name="Mueller-Roeber B."/>
            <person name="Nelson D.R."/>
            <person name="Obara M."/>
            <person name="Oguri Y."/>
            <person name="Olmstead R.G."/>
            <person name="Onodera N."/>
            <person name="Petersen B.L."/>
            <person name="Pils B."/>
            <person name="Prigge M."/>
            <person name="Rensing S.A."/>
            <person name="Riano-Pachon D.M."/>
            <person name="Roberts A.W."/>
            <person name="Sato Y."/>
            <person name="Scheller H.V."/>
            <person name="Schulz B."/>
            <person name="Schulz C."/>
            <person name="Shakirov E.V."/>
            <person name="Shibagaki N."/>
            <person name="Shinohara N."/>
            <person name="Shippen D.E."/>
            <person name="Soerensen I."/>
            <person name="Sotooka R."/>
            <person name="Sugimoto N."/>
            <person name="Sugita M."/>
            <person name="Sumikawa N."/>
            <person name="Tanurdzic M."/>
            <person name="Theissen G."/>
            <person name="Ulvskov P."/>
            <person name="Wakazuki S."/>
            <person name="Weng J.K."/>
            <person name="Willats W.W."/>
            <person name="Wipf D."/>
            <person name="Wolf P.G."/>
            <person name="Yang L."/>
            <person name="Zimmer A.D."/>
            <person name="Zhu Q."/>
            <person name="Mitros T."/>
            <person name="Hellsten U."/>
            <person name="Loque D."/>
            <person name="Otillar R."/>
            <person name="Salamov A."/>
            <person name="Schmutz J."/>
            <person name="Shapiro H."/>
            <person name="Lindquist E."/>
            <person name="Lucas S."/>
            <person name="Rokhsar D."/>
            <person name="Grigoriev I.V."/>
        </authorList>
    </citation>
    <scope>NUCLEOTIDE SEQUENCE [LARGE SCALE GENOMIC DNA]</scope>
</reference>
<organism evidence="5">
    <name type="scientific">Selaginella moellendorffii</name>
    <name type="common">Spikemoss</name>
    <dbReference type="NCBI Taxonomy" id="88036"/>
    <lineage>
        <taxon>Eukaryota</taxon>
        <taxon>Viridiplantae</taxon>
        <taxon>Streptophyta</taxon>
        <taxon>Embryophyta</taxon>
        <taxon>Tracheophyta</taxon>
        <taxon>Lycopodiopsida</taxon>
        <taxon>Selaginellales</taxon>
        <taxon>Selaginellaceae</taxon>
        <taxon>Selaginella</taxon>
    </lineage>
</organism>
<dbReference type="InterPro" id="IPR039539">
    <property type="entry name" value="Ras_GTPase_bind_prot"/>
</dbReference>
<feature type="domain" description="NTF2" evidence="2">
    <location>
        <begin position="1"/>
        <end position="106"/>
    </location>
</feature>
<gene>
    <name evidence="3" type="ORF">SELMODRAFT_7954</name>
    <name evidence="4" type="ORF">SELMODRAFT_7957</name>
</gene>
<dbReference type="InterPro" id="IPR018222">
    <property type="entry name" value="Nuclear_transport_factor_2_euk"/>
</dbReference>
<evidence type="ECO:0000313" key="5">
    <source>
        <dbReference type="Proteomes" id="UP000001514"/>
    </source>
</evidence>
<dbReference type="AlphaFoldDB" id="D8QZ58"/>
<dbReference type="CDD" id="cd00780">
    <property type="entry name" value="NTF2"/>
    <property type="match status" value="1"/>
</dbReference>